<evidence type="ECO:0000256" key="10">
    <source>
        <dbReference type="RuleBase" id="RU365010"/>
    </source>
</evidence>
<proteinExistence type="inferred from homology"/>
<keyword evidence="3" id="KW-0813">Transport</keyword>
<dbReference type="GO" id="GO:0045505">
    <property type="term" value="F:dynein intermediate chain binding"/>
    <property type="evidence" value="ECO:0007669"/>
    <property type="project" value="TreeGrafter"/>
</dbReference>
<keyword evidence="6" id="KW-0509">mRNA transport</keyword>
<evidence type="ECO:0000313" key="11">
    <source>
        <dbReference type="EMBL" id="CEM47684.1"/>
    </source>
</evidence>
<gene>
    <name evidence="11" type="ORF">Cvel_31438</name>
</gene>
<evidence type="ECO:0000256" key="6">
    <source>
        <dbReference type="ARBA" id="ARBA00022816"/>
    </source>
</evidence>
<dbReference type="Gene3D" id="3.30.740.10">
    <property type="entry name" value="Protein Inhibitor Of Neuronal Nitric Oxide Synthase"/>
    <property type="match status" value="1"/>
</dbReference>
<dbReference type="Pfam" id="PF01221">
    <property type="entry name" value="Dynein_light"/>
    <property type="match status" value="1"/>
</dbReference>
<dbReference type="EMBL" id="CDMZ01003816">
    <property type="protein sequence ID" value="CEM47684.1"/>
    <property type="molecule type" value="Genomic_DNA"/>
</dbReference>
<dbReference type="GO" id="GO:0005874">
    <property type="term" value="C:microtubule"/>
    <property type="evidence" value="ECO:0007669"/>
    <property type="project" value="UniProtKB-KW"/>
</dbReference>
<dbReference type="PANTHER" id="PTHR11886:SF35">
    <property type="entry name" value="DYNEIN LIGHT CHAIN"/>
    <property type="match status" value="1"/>
</dbReference>
<keyword evidence="9" id="KW-0539">Nucleus</keyword>
<dbReference type="FunFam" id="3.30.740.10:FF:000005">
    <property type="entry name" value="Dynein light chain"/>
    <property type="match status" value="1"/>
</dbReference>
<evidence type="ECO:0000256" key="5">
    <source>
        <dbReference type="ARBA" id="ARBA00022701"/>
    </source>
</evidence>
<dbReference type="GO" id="GO:0005634">
    <property type="term" value="C:nucleus"/>
    <property type="evidence" value="ECO:0007669"/>
    <property type="project" value="UniProtKB-SubCell"/>
</dbReference>
<evidence type="ECO:0000256" key="2">
    <source>
        <dbReference type="ARBA" id="ARBA00004245"/>
    </source>
</evidence>
<keyword evidence="7" id="KW-0653">Protein transport</keyword>
<dbReference type="SUPFAM" id="SSF54648">
    <property type="entry name" value="DLC"/>
    <property type="match status" value="1"/>
</dbReference>
<keyword evidence="10" id="KW-0243">Dynein</keyword>
<evidence type="ECO:0000256" key="3">
    <source>
        <dbReference type="ARBA" id="ARBA00022448"/>
    </source>
</evidence>
<dbReference type="GO" id="GO:0005868">
    <property type="term" value="C:cytoplasmic dynein complex"/>
    <property type="evidence" value="ECO:0007669"/>
    <property type="project" value="TreeGrafter"/>
</dbReference>
<evidence type="ECO:0000256" key="4">
    <source>
        <dbReference type="ARBA" id="ARBA00022490"/>
    </source>
</evidence>
<evidence type="ECO:0000256" key="1">
    <source>
        <dbReference type="ARBA" id="ARBA00004123"/>
    </source>
</evidence>
<protein>
    <recommendedName>
        <fullName evidence="10">Dynein light chain</fullName>
    </recommendedName>
</protein>
<dbReference type="SMART" id="SM01375">
    <property type="entry name" value="Dynein_light"/>
    <property type="match status" value="1"/>
</dbReference>
<dbReference type="GO" id="GO:0051028">
    <property type="term" value="P:mRNA transport"/>
    <property type="evidence" value="ECO:0007669"/>
    <property type="project" value="UniProtKB-KW"/>
</dbReference>
<dbReference type="AlphaFoldDB" id="A0A0G4HTD8"/>
<organism evidence="11">
    <name type="scientific">Chromera velia CCMP2878</name>
    <dbReference type="NCBI Taxonomy" id="1169474"/>
    <lineage>
        <taxon>Eukaryota</taxon>
        <taxon>Sar</taxon>
        <taxon>Alveolata</taxon>
        <taxon>Colpodellida</taxon>
        <taxon>Chromeraceae</taxon>
        <taxon>Chromera</taxon>
    </lineage>
</organism>
<dbReference type="GO" id="GO:0015031">
    <property type="term" value="P:protein transport"/>
    <property type="evidence" value="ECO:0007669"/>
    <property type="project" value="UniProtKB-KW"/>
</dbReference>
<evidence type="ECO:0000256" key="9">
    <source>
        <dbReference type="ARBA" id="ARBA00023242"/>
    </source>
</evidence>
<evidence type="ECO:0000256" key="7">
    <source>
        <dbReference type="ARBA" id="ARBA00022927"/>
    </source>
</evidence>
<dbReference type="InterPro" id="IPR001372">
    <property type="entry name" value="Dynein_light_chain_typ-1/2"/>
</dbReference>
<sequence length="107" mass="12562">MTTPDAPEKTEEYKQLLGARVLWPPDMPDNMVENAIEIARDCLEKEGLNPEKDACLIAEKIKKEFDEKWSCYWHVVVGKNFGCHMIHEQRRFLHFYLGQFAFLVFKG</sequence>
<keyword evidence="4 10" id="KW-0963">Cytoplasm</keyword>
<keyword evidence="8 10" id="KW-0206">Cytoskeleton</keyword>
<name>A0A0G4HTD8_9ALVE</name>
<comment type="subcellular location">
    <subcellularLocation>
        <location evidence="2 10">Cytoplasm</location>
        <location evidence="2 10">Cytoskeleton</location>
    </subcellularLocation>
    <subcellularLocation>
        <location evidence="1">Nucleus</location>
    </subcellularLocation>
</comment>
<evidence type="ECO:0000256" key="8">
    <source>
        <dbReference type="ARBA" id="ARBA00023212"/>
    </source>
</evidence>
<dbReference type="VEuPathDB" id="CryptoDB:Cvel_31438"/>
<dbReference type="GO" id="GO:0007017">
    <property type="term" value="P:microtubule-based process"/>
    <property type="evidence" value="ECO:0007669"/>
    <property type="project" value="InterPro"/>
</dbReference>
<dbReference type="PANTHER" id="PTHR11886">
    <property type="entry name" value="DYNEIN LIGHT CHAIN"/>
    <property type="match status" value="1"/>
</dbReference>
<keyword evidence="10" id="KW-0505">Motor protein</keyword>
<reference evidence="11" key="1">
    <citation type="submission" date="2014-11" db="EMBL/GenBank/DDBJ databases">
        <authorList>
            <person name="Otto D Thomas"/>
            <person name="Naeem Raeece"/>
        </authorList>
    </citation>
    <scope>NUCLEOTIDE SEQUENCE</scope>
</reference>
<dbReference type="InterPro" id="IPR037177">
    <property type="entry name" value="DLC_sf"/>
</dbReference>
<comment type="similarity">
    <text evidence="10">Belongs to the dynein light chain family.</text>
</comment>
<keyword evidence="5 10" id="KW-0493">Microtubule</keyword>
<dbReference type="PhylomeDB" id="A0A0G4HTD8"/>
<accession>A0A0G4HTD8</accession>